<comment type="subcellular location">
    <subcellularLocation>
        <location evidence="1">Membrane</location>
        <topology evidence="1">Multi-pass membrane protein</topology>
    </subcellularLocation>
</comment>
<dbReference type="Pfam" id="PF07690">
    <property type="entry name" value="MFS_1"/>
    <property type="match status" value="1"/>
</dbReference>
<organism evidence="6 7">
    <name type="scientific">Trichomalopsis sarcophagae</name>
    <dbReference type="NCBI Taxonomy" id="543379"/>
    <lineage>
        <taxon>Eukaryota</taxon>
        <taxon>Metazoa</taxon>
        <taxon>Ecdysozoa</taxon>
        <taxon>Arthropoda</taxon>
        <taxon>Hexapoda</taxon>
        <taxon>Insecta</taxon>
        <taxon>Pterygota</taxon>
        <taxon>Neoptera</taxon>
        <taxon>Endopterygota</taxon>
        <taxon>Hymenoptera</taxon>
        <taxon>Apocrita</taxon>
        <taxon>Proctotrupomorpha</taxon>
        <taxon>Chalcidoidea</taxon>
        <taxon>Pteromalidae</taxon>
        <taxon>Pteromalinae</taxon>
        <taxon>Trichomalopsis</taxon>
    </lineage>
</organism>
<dbReference type="FunFam" id="1.20.1250.20:FF:000059">
    <property type="entry name" value="Solute carrier family 17 member 9"/>
    <property type="match status" value="1"/>
</dbReference>
<reference evidence="6 7" key="1">
    <citation type="journal article" date="2017" name="Curr. Biol.">
        <title>The Evolution of Venom by Co-option of Single-Copy Genes.</title>
        <authorList>
            <person name="Martinson E.O."/>
            <person name="Mrinalini"/>
            <person name="Kelkar Y.D."/>
            <person name="Chang C.H."/>
            <person name="Werren J.H."/>
        </authorList>
    </citation>
    <scope>NUCLEOTIDE SEQUENCE [LARGE SCALE GENOMIC DNA]</scope>
    <source>
        <strain evidence="6 7">Alberta</strain>
        <tissue evidence="6">Whole body</tissue>
    </source>
</reference>
<dbReference type="InterPro" id="IPR036259">
    <property type="entry name" value="MFS_trans_sf"/>
</dbReference>
<keyword evidence="4" id="KW-0472">Membrane</keyword>
<dbReference type="PROSITE" id="PS50850">
    <property type="entry name" value="MFS"/>
    <property type="match status" value="1"/>
</dbReference>
<dbReference type="InterPro" id="IPR011701">
    <property type="entry name" value="MFS"/>
</dbReference>
<dbReference type="InterPro" id="IPR044777">
    <property type="entry name" value="SLC17A9-like"/>
</dbReference>
<feature type="domain" description="Major facilitator superfamily (MFS) profile" evidence="5">
    <location>
        <begin position="51"/>
        <end position="448"/>
    </location>
</feature>
<keyword evidence="7" id="KW-1185">Reference proteome</keyword>
<proteinExistence type="predicted"/>
<protein>
    <recommendedName>
        <fullName evidence="5">Major facilitator superfamily (MFS) profile domain-containing protein</fullName>
    </recommendedName>
</protein>
<comment type="caution">
    <text evidence="6">The sequence shown here is derived from an EMBL/GenBank/DDBJ whole genome shotgun (WGS) entry which is preliminary data.</text>
</comment>
<gene>
    <name evidence="6" type="ORF">TSAR_007533</name>
</gene>
<dbReference type="AlphaFoldDB" id="A0A232F4V3"/>
<evidence type="ECO:0000256" key="4">
    <source>
        <dbReference type="ARBA" id="ARBA00023136"/>
    </source>
</evidence>
<evidence type="ECO:0000256" key="3">
    <source>
        <dbReference type="ARBA" id="ARBA00022989"/>
    </source>
</evidence>
<dbReference type="CDD" id="cd17380">
    <property type="entry name" value="MFS_SLC17A9_like"/>
    <property type="match status" value="1"/>
</dbReference>
<dbReference type="GO" id="GO:0015291">
    <property type="term" value="F:secondary active transmembrane transporter activity"/>
    <property type="evidence" value="ECO:0007669"/>
    <property type="project" value="UniProtKB-ARBA"/>
</dbReference>
<dbReference type="GO" id="GO:0016020">
    <property type="term" value="C:membrane"/>
    <property type="evidence" value="ECO:0007669"/>
    <property type="project" value="UniProtKB-SubCell"/>
</dbReference>
<dbReference type="Proteomes" id="UP000215335">
    <property type="component" value="Unassembled WGS sequence"/>
</dbReference>
<dbReference type="EMBL" id="NNAY01000939">
    <property type="protein sequence ID" value="OXU25824.1"/>
    <property type="molecule type" value="Genomic_DNA"/>
</dbReference>
<evidence type="ECO:0000256" key="2">
    <source>
        <dbReference type="ARBA" id="ARBA00022692"/>
    </source>
</evidence>
<keyword evidence="3" id="KW-1133">Transmembrane helix</keyword>
<name>A0A232F4V3_9HYME</name>
<evidence type="ECO:0000256" key="1">
    <source>
        <dbReference type="ARBA" id="ARBA00004141"/>
    </source>
</evidence>
<dbReference type="STRING" id="543379.A0A232F4V3"/>
<dbReference type="OrthoDB" id="2985014at2759"/>
<accession>A0A232F4V3</accession>
<dbReference type="InterPro" id="IPR020846">
    <property type="entry name" value="MFS_dom"/>
</dbReference>
<dbReference type="PANTHER" id="PTHR11662">
    <property type="entry name" value="SOLUTE CARRIER FAMILY 17"/>
    <property type="match status" value="1"/>
</dbReference>
<dbReference type="InterPro" id="IPR050382">
    <property type="entry name" value="MFS_Na/Anion_cotransporter"/>
</dbReference>
<sequence>MYISAKWRAPLAPHAEWTYFDNCAHAPYRSKSVQTHDSINLHWTRKERLKWSIILLSGTCLVYATRTSVPLLVPIIGKEREWSKTDSGTVLSSFFWGYTMTQVLGGYVSDRIGGQRIMWIAAIGWGISTFLLPDIISLFSKDDAYSIETIAFARLINGAFQGMHFPSMISLTSQRLSEGERASFFSLVTSGSALGTLLTGVLGSYVLENYKWDTVFRLLGCISVAWTFVLIYYSLLLSGRTTANKQSSSNKLPIRELITKAPFWSCVIGHACQNNCFFILLSWMPTYFHDTFPEVKSWIVNMVPWLASVPSIFLGRAISEKLIKTGYSITATRKIIQTTCFTIQAINLLFLAATNSSDKAILYVTLIIAGSGFHNSAIVVNPSDLAPKHSGSVFGFMNTIGAVPGFLGVYFAGHILHLTHSWAVVFLYMFVIEIIGCAVYLIFGSGQAIL</sequence>
<dbReference type="PANTHER" id="PTHR11662:SF279">
    <property type="entry name" value="VOLTAGE-GATED PURINE NUCLEOTIDE UNIPORTER SLC17A9"/>
    <property type="match status" value="1"/>
</dbReference>
<keyword evidence="2" id="KW-0812">Transmembrane</keyword>
<evidence type="ECO:0000313" key="7">
    <source>
        <dbReference type="Proteomes" id="UP000215335"/>
    </source>
</evidence>
<evidence type="ECO:0000313" key="6">
    <source>
        <dbReference type="EMBL" id="OXU25824.1"/>
    </source>
</evidence>
<dbReference type="GO" id="GO:0015867">
    <property type="term" value="P:ATP transport"/>
    <property type="evidence" value="ECO:0007669"/>
    <property type="project" value="TreeGrafter"/>
</dbReference>
<dbReference type="SUPFAM" id="SSF103473">
    <property type="entry name" value="MFS general substrate transporter"/>
    <property type="match status" value="1"/>
</dbReference>
<evidence type="ECO:0000259" key="5">
    <source>
        <dbReference type="PROSITE" id="PS50850"/>
    </source>
</evidence>
<dbReference type="Gene3D" id="1.20.1250.20">
    <property type="entry name" value="MFS general substrate transporter like domains"/>
    <property type="match status" value="2"/>
</dbReference>